<evidence type="ECO:0000256" key="4">
    <source>
        <dbReference type="ARBA" id="ARBA00022958"/>
    </source>
</evidence>
<keyword evidence="4" id="KW-0630">Potassium</keyword>
<evidence type="ECO:0000256" key="5">
    <source>
        <dbReference type="ARBA" id="ARBA00023065"/>
    </source>
</evidence>
<keyword evidence="5" id="KW-0406">Ion transport</keyword>
<keyword evidence="2" id="KW-0813">Transport</keyword>
<evidence type="ECO:0000256" key="1">
    <source>
        <dbReference type="ARBA" id="ARBA00004651"/>
    </source>
</evidence>
<dbReference type="Pfam" id="PF03520">
    <property type="entry name" value="KCNQ_channel"/>
    <property type="match status" value="1"/>
</dbReference>
<evidence type="ECO:0000256" key="7">
    <source>
        <dbReference type="ARBA" id="ARBA00034430"/>
    </source>
</evidence>
<reference evidence="10 11" key="1">
    <citation type="submission" date="2023-10" db="EMBL/GenBank/DDBJ databases">
        <title>Genomes of two closely related lineages of the louse Polyplax serrata with different host specificities.</title>
        <authorList>
            <person name="Martinu J."/>
            <person name="Tarabai H."/>
            <person name="Stefka J."/>
            <person name="Hypsa V."/>
        </authorList>
    </citation>
    <scope>NUCLEOTIDE SEQUENCE [LARGE SCALE GENOMIC DNA]</scope>
    <source>
        <strain evidence="10">HR10_N</strain>
    </source>
</reference>
<sequence length="393" mass="44129">MVGTQVPVGGSADGSLTSTGSKAAKFKKNSEKNFLIFALAMLEWTKNRARKKKLSNLLSPFQEEETADEYEDEEPRYIQLTSQHKGAIRAIRKIKFYVAKRKFKEALKPYDVTDVMEQYSAGHADLLGRVKDLKYFVARRKFREALKPYDVKDVMEQYSSGHADLLNRTRNLQYRLDQILGKQGSKAKDVYASKISLASRVVKIERQVDDIETKLDQLIELYMEDRKRILTIPLNHDPQAQILDGDGSPQSVVPVLPLNAQLLPKPILIEKMNSEPSSPTTKTFMTDHHQQQLQHQQRTVPKGGNDSHQIKKKVTLSSFASQSACPLDEAGRDSTKDVVIIVPTSNSGCIQTVVAIDSDSSNALNDSSGKFELAVAVTRTTPEPFIVFIWYSV</sequence>
<protein>
    <recommendedName>
        <fullName evidence="9">Potassium channel voltage dependent KCNQ C-terminal domain-containing protein</fullName>
    </recommendedName>
</protein>
<keyword evidence="6" id="KW-0407">Ion channel</keyword>
<dbReference type="PANTHER" id="PTHR47735">
    <property type="entry name" value="POTASSIUM VOLTAGE-GATED CHANNEL SUBFAMILY KQT MEMBER 4"/>
    <property type="match status" value="1"/>
</dbReference>
<comment type="catalytic activity">
    <reaction evidence="7">
        <text>K(+)(in) = K(+)(out)</text>
        <dbReference type="Rhea" id="RHEA:29463"/>
        <dbReference type="ChEBI" id="CHEBI:29103"/>
    </reaction>
</comment>
<keyword evidence="3" id="KW-0472">Membrane</keyword>
<comment type="caution">
    <text evidence="10">The sequence shown here is derived from an EMBL/GenBank/DDBJ whole genome shotgun (WGS) entry which is preliminary data.</text>
</comment>
<dbReference type="AlphaFoldDB" id="A0AAN8PTG7"/>
<organism evidence="10 11">
    <name type="scientific">Polyplax serrata</name>
    <name type="common">Common mouse louse</name>
    <dbReference type="NCBI Taxonomy" id="468196"/>
    <lineage>
        <taxon>Eukaryota</taxon>
        <taxon>Metazoa</taxon>
        <taxon>Ecdysozoa</taxon>
        <taxon>Arthropoda</taxon>
        <taxon>Hexapoda</taxon>
        <taxon>Insecta</taxon>
        <taxon>Pterygota</taxon>
        <taxon>Neoptera</taxon>
        <taxon>Paraneoptera</taxon>
        <taxon>Psocodea</taxon>
        <taxon>Troctomorpha</taxon>
        <taxon>Phthiraptera</taxon>
        <taxon>Anoplura</taxon>
        <taxon>Polyplacidae</taxon>
        <taxon>Polyplax</taxon>
    </lineage>
</organism>
<keyword evidence="3" id="KW-1003">Cell membrane</keyword>
<dbReference type="PANTHER" id="PTHR47735:SF9">
    <property type="entry name" value="POTASSIUM VOLTAGE-GATED CHANNEL SUBFAMILY KQT MEMBER 4-LIKE ISOFORM X1"/>
    <property type="match status" value="1"/>
</dbReference>
<dbReference type="Gene3D" id="6.10.140.1910">
    <property type="match status" value="2"/>
</dbReference>
<evidence type="ECO:0000256" key="2">
    <source>
        <dbReference type="ARBA" id="ARBA00022448"/>
    </source>
</evidence>
<evidence type="ECO:0000313" key="11">
    <source>
        <dbReference type="Proteomes" id="UP001372834"/>
    </source>
</evidence>
<feature type="domain" description="Potassium channel voltage dependent KCNQ C-terminal" evidence="9">
    <location>
        <begin position="133"/>
        <end position="225"/>
    </location>
</feature>
<proteinExistence type="predicted"/>
<dbReference type="EMBL" id="JAWJWE010000040">
    <property type="protein sequence ID" value="KAK6619403.1"/>
    <property type="molecule type" value="Genomic_DNA"/>
</dbReference>
<feature type="region of interest" description="Disordered" evidence="8">
    <location>
        <begin position="1"/>
        <end position="20"/>
    </location>
</feature>
<evidence type="ECO:0000256" key="8">
    <source>
        <dbReference type="SAM" id="MobiDB-lite"/>
    </source>
</evidence>
<dbReference type="GO" id="GO:0008076">
    <property type="term" value="C:voltage-gated potassium channel complex"/>
    <property type="evidence" value="ECO:0007669"/>
    <property type="project" value="TreeGrafter"/>
</dbReference>
<dbReference type="InterPro" id="IPR003937">
    <property type="entry name" value="K_chnl_volt-dep_KCNQ"/>
</dbReference>
<dbReference type="Proteomes" id="UP001372834">
    <property type="component" value="Unassembled WGS sequence"/>
</dbReference>
<dbReference type="GO" id="GO:0005249">
    <property type="term" value="F:voltage-gated potassium channel activity"/>
    <property type="evidence" value="ECO:0007669"/>
    <property type="project" value="InterPro"/>
</dbReference>
<gene>
    <name evidence="10" type="ORF">RUM43_012160</name>
</gene>
<evidence type="ECO:0000313" key="10">
    <source>
        <dbReference type="EMBL" id="KAK6619403.1"/>
    </source>
</evidence>
<evidence type="ECO:0000256" key="6">
    <source>
        <dbReference type="ARBA" id="ARBA00023303"/>
    </source>
</evidence>
<evidence type="ECO:0000259" key="9">
    <source>
        <dbReference type="Pfam" id="PF03520"/>
    </source>
</evidence>
<accession>A0AAN8PTG7</accession>
<dbReference type="InterPro" id="IPR013821">
    <property type="entry name" value="K_chnl_volt-dep_KCNQ_C"/>
</dbReference>
<evidence type="ECO:0000256" key="3">
    <source>
        <dbReference type="ARBA" id="ARBA00022475"/>
    </source>
</evidence>
<comment type="subcellular location">
    <subcellularLocation>
        <location evidence="1">Cell membrane</location>
        <topology evidence="1">Multi-pass membrane protein</topology>
    </subcellularLocation>
</comment>
<name>A0AAN8PTG7_POLSC</name>